<feature type="signal peptide" evidence="7">
    <location>
        <begin position="1"/>
        <end position="16"/>
    </location>
</feature>
<feature type="transmembrane region" description="Helical" evidence="6">
    <location>
        <begin position="748"/>
        <end position="769"/>
    </location>
</feature>
<evidence type="ECO:0000259" key="8">
    <source>
        <dbReference type="SMART" id="SM00423"/>
    </source>
</evidence>
<feature type="domain" description="PSI" evidence="8">
    <location>
        <begin position="432"/>
        <end position="485"/>
    </location>
</feature>
<dbReference type="InterPro" id="IPR015943">
    <property type="entry name" value="WD40/YVTN_repeat-like_dom_sf"/>
</dbReference>
<evidence type="ECO:0000256" key="3">
    <source>
        <dbReference type="ARBA" id="ARBA00023157"/>
    </source>
</evidence>
<keyword evidence="6" id="KW-0812">Transmembrane</keyword>
<accession>A0A8T2J846</accession>
<dbReference type="InterPro" id="IPR046800">
    <property type="entry name" value="Plexin_RBD"/>
</dbReference>
<sequence>MLRVFSLICLVGSLLGVLPTHFVKSEDSVLLANAVRNIAVGSREVVVATETCLCQFDNMLHLQSCVHAGNRSNTTCISNPTPPEVKENPPYNMLLLLYNDSILSCWTADDGSCYERKLNDLGTVLGLKIVRLFNLTCDGEMQQGKILASFPFMKSGGYFWAGIFTTDSKARGPKKTALCIYNVTAMEPEKDPCKGNMANEVREIRPINLKPSLSQSSLTAVFGIEVQHTMVFFLGTEDGQVLKVTLDSEWKASCPEILYQFKEESQVFHTIKADPINSNYIYVASKNEIVRIKVAYCERFVSYKECLSAEDPLCRWCHSQKRCTLNTECEPSGNVSYWNNITDEGGISLEVLPIGDKKINITAKVNTSTKTQWQCVFRNNATNKELCNGPMAKLTMACSCEISTVDFSYNDCIVIELSNGNRQLSDIFHFKKCHQSQSCTQCKVSGCLWCPEDATCTSYLTLCKENSHQGRNGFIKSISPENISQLGKRMVSITGENLLNLSRLALFGASSCLPQNIKIIKITNNTHAVMSLPKSNKEVKIVCFNFTENKCHQGVYVNYLSMPSCVDIFPNTSWYRGGRNITIVGKNLDLMDYLTMSDRMLQNYTIKCTGNTSQCTFQAPQVTVPDQNLNLKIKVEDVFFLCRNLIYKENPFFTSFAVLKDVDSKLEIRIKKTNDDLIIQEQEIKVQIIYLNKTSECLVQNITQNMEDSTVFCKAGETFADKIDVSKIKVKVTLGDFTTTLDAPNATYMYYLLVLLVIPLLAVVIGAYLMSKHKSKQMSEKLSEQLERLECDVIEEIRNGFAELQMEKLDLALESVTTIPFLDYKHFALKTLFPEMEESKVDFTEKLFENVPSPFHSRSSPDENEHLFILRQVFENKRFLVSLIHTLEHQNNFSIKDRCMFASLLTISFQSNLIYLTELLEDLIKDLMDQTANKHPKLMLRRTESVAEKLLTNWMSTCMYGFLRESVGEPLYLLVHMLNQRIHKGPIDAITSKALYTLNENSLLWQMNSEFNTVELDVYFPKSYTEDEENLECIKVTGLDCDAIGQLKEKVLQTFLNRKGYSWGIPLADTGLVLLHGQSETQLFNIDKSSVVLENGIKKLNTLKHYKVENGSTIKVTIKKDCDLQDVETSNKCCHLILPTSDVEESEGKQKKGEHKFKVKELYLTKLLSTKVALQSPVERLFRSIWNVPSNKPPIAVKHFFDFLDTQAEYKKITDQDVLHIWKTNSLPLRFWVNILKNPQFVFDIQKTPLLESCLSVIAQAFMDSFSLSEEQLGKSSPTNKLLYAKDIPTFKEEVNNYYRAIREAHPVSSLEMREFLIVESQKHENEFKEYVALQELYKYIAKYFNHVMSMIEKESGFEEVQKQLLHIKELSDNKKKCMWE</sequence>
<evidence type="ECO:0000256" key="4">
    <source>
        <dbReference type="ARBA" id="ARBA00023180"/>
    </source>
</evidence>
<dbReference type="EMBL" id="JAACNH010000006">
    <property type="protein sequence ID" value="KAG8439578.1"/>
    <property type="molecule type" value="Genomic_DNA"/>
</dbReference>
<dbReference type="InterPro" id="IPR031148">
    <property type="entry name" value="Plexin"/>
</dbReference>
<evidence type="ECO:0000256" key="5">
    <source>
        <dbReference type="SAM" id="Coils"/>
    </source>
</evidence>
<keyword evidence="4" id="KW-0325">Glycoprotein</keyword>
<dbReference type="Gene3D" id="2.130.10.10">
    <property type="entry name" value="YVTN repeat-like/Quinoprotein amine dehydrogenase"/>
    <property type="match status" value="2"/>
</dbReference>
<dbReference type="GO" id="GO:0017154">
    <property type="term" value="F:semaphorin receptor activity"/>
    <property type="evidence" value="ECO:0007669"/>
    <property type="project" value="InterPro"/>
</dbReference>
<dbReference type="Pfam" id="PF01437">
    <property type="entry name" value="PSI"/>
    <property type="match status" value="1"/>
</dbReference>
<dbReference type="Pfam" id="PF01833">
    <property type="entry name" value="TIG"/>
    <property type="match status" value="1"/>
</dbReference>
<dbReference type="Pfam" id="PF08337">
    <property type="entry name" value="Plexin_cytopl"/>
    <property type="match status" value="1"/>
</dbReference>
<dbReference type="InterPro" id="IPR036352">
    <property type="entry name" value="Semap_dom_sf"/>
</dbReference>
<dbReference type="Gene3D" id="3.10.20.90">
    <property type="entry name" value="Phosphatidylinositol 3-kinase Catalytic Subunit, Chain A, domain 1"/>
    <property type="match status" value="1"/>
</dbReference>
<evidence type="ECO:0000313" key="9">
    <source>
        <dbReference type="EMBL" id="KAG8439578.1"/>
    </source>
</evidence>
<dbReference type="SUPFAM" id="SSF101912">
    <property type="entry name" value="Sema domain"/>
    <property type="match status" value="1"/>
</dbReference>
<comment type="caution">
    <text evidence="9">The sequence shown here is derived from an EMBL/GenBank/DDBJ whole genome shotgun (WGS) entry which is preliminary data.</text>
</comment>
<name>A0A8T2J846_9PIPI</name>
<gene>
    <name evidence="9" type="ORF">GDO86_005681</name>
</gene>
<feature type="domain" description="PSI" evidence="8">
    <location>
        <begin position="296"/>
        <end position="349"/>
    </location>
</feature>
<keyword evidence="2 6" id="KW-0472">Membrane</keyword>
<dbReference type="InterPro" id="IPR013548">
    <property type="entry name" value="Plexin_cytoplasmic_RasGAP_dom"/>
</dbReference>
<keyword evidence="6" id="KW-1133">Transmembrane helix</keyword>
<evidence type="ECO:0000256" key="1">
    <source>
        <dbReference type="ARBA" id="ARBA00004370"/>
    </source>
</evidence>
<dbReference type="SUPFAM" id="SSF48350">
    <property type="entry name" value="GTPase activation domain, GAP"/>
    <property type="match status" value="1"/>
</dbReference>
<evidence type="ECO:0000313" key="10">
    <source>
        <dbReference type="Proteomes" id="UP000812440"/>
    </source>
</evidence>
<dbReference type="GO" id="GO:0030334">
    <property type="term" value="P:regulation of cell migration"/>
    <property type="evidence" value="ECO:0007669"/>
    <property type="project" value="TreeGrafter"/>
</dbReference>
<keyword evidence="5" id="KW-0175">Coiled coil</keyword>
<keyword evidence="7" id="KW-0732">Signal</keyword>
<keyword evidence="3" id="KW-1015">Disulfide bond</keyword>
<dbReference type="GO" id="GO:0050772">
    <property type="term" value="P:positive regulation of axonogenesis"/>
    <property type="evidence" value="ECO:0007669"/>
    <property type="project" value="TreeGrafter"/>
</dbReference>
<dbReference type="GO" id="GO:0008360">
    <property type="term" value="P:regulation of cell shape"/>
    <property type="evidence" value="ECO:0007669"/>
    <property type="project" value="TreeGrafter"/>
</dbReference>
<feature type="chain" id="PRO_5035928038" description="PSI domain-containing protein" evidence="7">
    <location>
        <begin position="17"/>
        <end position="1381"/>
    </location>
</feature>
<dbReference type="InterPro" id="IPR016201">
    <property type="entry name" value="PSI"/>
</dbReference>
<dbReference type="PANTHER" id="PTHR22625:SF4">
    <property type="entry name" value="PLEXIN-C1"/>
    <property type="match status" value="1"/>
</dbReference>
<dbReference type="GO" id="GO:0002116">
    <property type="term" value="C:semaphorin receptor complex"/>
    <property type="evidence" value="ECO:0007669"/>
    <property type="project" value="TreeGrafter"/>
</dbReference>
<dbReference type="PANTHER" id="PTHR22625">
    <property type="entry name" value="PLEXIN"/>
    <property type="match status" value="1"/>
</dbReference>
<reference evidence="9" key="1">
    <citation type="thesis" date="2020" institute="ProQuest LLC" country="789 East Eisenhower Parkway, Ann Arbor, MI, USA">
        <title>Comparative Genomics and Chromosome Evolution.</title>
        <authorList>
            <person name="Mudd A.B."/>
        </authorList>
    </citation>
    <scope>NUCLEOTIDE SEQUENCE</scope>
    <source>
        <strain evidence="9">Female2</strain>
        <tissue evidence="9">Blood</tissue>
    </source>
</reference>
<dbReference type="InterPro" id="IPR013783">
    <property type="entry name" value="Ig-like_fold"/>
</dbReference>
<dbReference type="Gene3D" id="1.10.506.10">
    <property type="entry name" value="GTPase Activation - p120gap, domain 1"/>
    <property type="match status" value="1"/>
</dbReference>
<dbReference type="Proteomes" id="UP000812440">
    <property type="component" value="Chromosome 3"/>
</dbReference>
<dbReference type="GO" id="GO:0005886">
    <property type="term" value="C:plasma membrane"/>
    <property type="evidence" value="ECO:0007669"/>
    <property type="project" value="TreeGrafter"/>
</dbReference>
<evidence type="ECO:0000256" key="6">
    <source>
        <dbReference type="SAM" id="Phobius"/>
    </source>
</evidence>
<dbReference type="InterPro" id="IPR002165">
    <property type="entry name" value="Plexin_repeat"/>
</dbReference>
<dbReference type="OrthoDB" id="384877at2759"/>
<keyword evidence="10" id="KW-1185">Reference proteome</keyword>
<dbReference type="InterPro" id="IPR002909">
    <property type="entry name" value="IPT_dom"/>
</dbReference>
<organism evidence="9 10">
    <name type="scientific">Hymenochirus boettgeri</name>
    <name type="common">Congo dwarf clawed frog</name>
    <dbReference type="NCBI Taxonomy" id="247094"/>
    <lineage>
        <taxon>Eukaryota</taxon>
        <taxon>Metazoa</taxon>
        <taxon>Chordata</taxon>
        <taxon>Craniata</taxon>
        <taxon>Vertebrata</taxon>
        <taxon>Euteleostomi</taxon>
        <taxon>Amphibia</taxon>
        <taxon>Batrachia</taxon>
        <taxon>Anura</taxon>
        <taxon>Pipoidea</taxon>
        <taxon>Pipidae</taxon>
        <taxon>Pipinae</taxon>
        <taxon>Hymenochirus</taxon>
    </lineage>
</organism>
<dbReference type="Pfam" id="PF20170">
    <property type="entry name" value="Plexin_RBD"/>
    <property type="match status" value="1"/>
</dbReference>
<dbReference type="Gene3D" id="2.60.40.10">
    <property type="entry name" value="Immunoglobulins"/>
    <property type="match status" value="1"/>
</dbReference>
<protein>
    <recommendedName>
        <fullName evidence="8">PSI domain-containing protein</fullName>
    </recommendedName>
</protein>
<dbReference type="SMART" id="SM00423">
    <property type="entry name" value="PSI"/>
    <property type="match status" value="2"/>
</dbReference>
<dbReference type="SUPFAM" id="SSF103575">
    <property type="entry name" value="Plexin repeat"/>
    <property type="match status" value="1"/>
</dbReference>
<dbReference type="GO" id="GO:0007162">
    <property type="term" value="P:negative regulation of cell adhesion"/>
    <property type="evidence" value="ECO:0007669"/>
    <property type="project" value="TreeGrafter"/>
</dbReference>
<proteinExistence type="predicted"/>
<evidence type="ECO:0000256" key="7">
    <source>
        <dbReference type="SAM" id="SignalP"/>
    </source>
</evidence>
<dbReference type="CDD" id="cd00603">
    <property type="entry name" value="IPT_PCSR"/>
    <property type="match status" value="1"/>
</dbReference>
<feature type="coiled-coil region" evidence="5">
    <location>
        <begin position="772"/>
        <end position="799"/>
    </location>
</feature>
<comment type="subcellular location">
    <subcellularLocation>
        <location evidence="1">Membrane</location>
    </subcellularLocation>
</comment>
<dbReference type="InterPro" id="IPR008936">
    <property type="entry name" value="Rho_GTPase_activation_prot"/>
</dbReference>
<evidence type="ECO:0000256" key="2">
    <source>
        <dbReference type="ARBA" id="ARBA00023136"/>
    </source>
</evidence>